<evidence type="ECO:0000313" key="4">
    <source>
        <dbReference type="Proteomes" id="UP000186817"/>
    </source>
</evidence>
<feature type="compositionally biased region" description="Polar residues" evidence="1">
    <location>
        <begin position="419"/>
        <end position="437"/>
    </location>
</feature>
<dbReference type="PANTHER" id="PTHR22744">
    <property type="entry name" value="HELIX LOOP HELIX PROTEIN 21-RELATED"/>
    <property type="match status" value="1"/>
</dbReference>
<organism evidence="3 4">
    <name type="scientific">Symbiodinium microadriaticum</name>
    <name type="common">Dinoflagellate</name>
    <name type="synonym">Zooxanthella microadriatica</name>
    <dbReference type="NCBI Taxonomy" id="2951"/>
    <lineage>
        <taxon>Eukaryota</taxon>
        <taxon>Sar</taxon>
        <taxon>Alveolata</taxon>
        <taxon>Dinophyceae</taxon>
        <taxon>Suessiales</taxon>
        <taxon>Symbiodiniaceae</taxon>
        <taxon>Symbiodinium</taxon>
    </lineage>
</organism>
<protein>
    <submittedName>
        <fullName evidence="3">FACT complex subunit spt16</fullName>
    </submittedName>
</protein>
<dbReference type="Gene3D" id="3.30.710.10">
    <property type="entry name" value="Potassium Channel Kv1.1, Chain A"/>
    <property type="match status" value="1"/>
</dbReference>
<dbReference type="Pfam" id="PF00651">
    <property type="entry name" value="BTB"/>
    <property type="match status" value="1"/>
</dbReference>
<feature type="compositionally biased region" description="Basic and acidic residues" evidence="1">
    <location>
        <begin position="1"/>
        <end position="11"/>
    </location>
</feature>
<dbReference type="InterPro" id="IPR011333">
    <property type="entry name" value="SKP1/BTB/POZ_sf"/>
</dbReference>
<feature type="region of interest" description="Disordered" evidence="1">
    <location>
        <begin position="1"/>
        <end position="25"/>
    </location>
</feature>
<dbReference type="InterPro" id="IPR013953">
    <property type="entry name" value="FACT_SPT16_M"/>
</dbReference>
<dbReference type="CDD" id="cd18186">
    <property type="entry name" value="BTB_POZ_ZBTB_KLHL-like"/>
    <property type="match status" value="1"/>
</dbReference>
<dbReference type="Proteomes" id="UP000186817">
    <property type="component" value="Unassembled WGS sequence"/>
</dbReference>
<feature type="domain" description="BTB" evidence="2">
    <location>
        <begin position="33"/>
        <end position="94"/>
    </location>
</feature>
<keyword evidence="4" id="KW-1185">Reference proteome</keyword>
<feature type="compositionally biased region" description="Pro residues" evidence="1">
    <location>
        <begin position="395"/>
        <end position="408"/>
    </location>
</feature>
<evidence type="ECO:0000313" key="3">
    <source>
        <dbReference type="EMBL" id="OLP94371.1"/>
    </source>
</evidence>
<feature type="compositionally biased region" description="Basic and acidic residues" evidence="1">
    <location>
        <begin position="438"/>
        <end position="458"/>
    </location>
</feature>
<evidence type="ECO:0000259" key="2">
    <source>
        <dbReference type="PROSITE" id="PS50097"/>
    </source>
</evidence>
<dbReference type="OrthoDB" id="414143at2759"/>
<feature type="compositionally biased region" description="Basic and acidic residues" evidence="1">
    <location>
        <begin position="312"/>
        <end position="325"/>
    </location>
</feature>
<sequence length="575" mass="63080">MMERGTKRPAADMEPLATDNTEMPAAATLDQVSDVRLEFGESSEHSMPANSILLRLASPVFNRMLQSGMKEAQQSVIKVELASKEEFEIFYGLLAPTAWSAGAVTKENVDSLLAISDYYQVATIKRACETLLLSLPPTGTRLLQAQKHGLKAQYERCILDLAKKGAREDLQLLRKSEPDILLEVAVKQQELRKPLVALKDEIVRCKSFLPDSYVSPMIATAGRKMSEPEAGKIARVLQGLEPVRQILERVLKELQLGYSWEPPTACLALRHSFRARDGESSDPHLAMRLCAEELAPVPKAPAPSAPSAPRAAPERQRSRSRERAKGPASKPATNGKTPVVDQVPKAKAKPKAKGGAKAATKPKESGQASMTAYARQAKPKEVVPEPPRKPVAARKPPPARKPSPPRQPPKSRTPAPVRSQVSATGPTLGRTTRSTTQRAKEAFAEQEQLERKQMAMRSKKLEELKSRWQAHGTDGFGGHASSAKSSLADCQAYASPAAMPKSTGPPRLRIDMDAQALLVPYQGGFLAWHVKMIKNMSRHDQDGEHFFRVNFLHPGQVFMDGHAAIYSEYGCRNKI</sequence>
<dbReference type="EMBL" id="LSRX01000545">
    <property type="protein sequence ID" value="OLP94371.1"/>
    <property type="molecule type" value="Genomic_DNA"/>
</dbReference>
<accession>A0A1Q9DGR4</accession>
<dbReference type="SMART" id="SM00225">
    <property type="entry name" value="BTB"/>
    <property type="match status" value="1"/>
</dbReference>
<dbReference type="AlphaFoldDB" id="A0A1Q9DGR4"/>
<feature type="region of interest" description="Disordered" evidence="1">
    <location>
        <begin position="297"/>
        <end position="458"/>
    </location>
</feature>
<dbReference type="InterPro" id="IPR000210">
    <property type="entry name" value="BTB/POZ_dom"/>
</dbReference>
<gene>
    <name evidence="3" type="primary">spt16</name>
    <name evidence="3" type="ORF">AK812_SmicGene23604</name>
</gene>
<dbReference type="Pfam" id="PF08644">
    <property type="entry name" value="SPT16"/>
    <property type="match status" value="1"/>
</dbReference>
<evidence type="ECO:0000256" key="1">
    <source>
        <dbReference type="SAM" id="MobiDB-lite"/>
    </source>
</evidence>
<dbReference type="SUPFAM" id="SSF54695">
    <property type="entry name" value="POZ domain"/>
    <property type="match status" value="1"/>
</dbReference>
<dbReference type="PANTHER" id="PTHR22744:SF17">
    <property type="entry name" value="BTB DOMAIN-CONTAINING PROTEIN"/>
    <property type="match status" value="1"/>
</dbReference>
<reference evidence="3 4" key="1">
    <citation type="submission" date="2016-02" db="EMBL/GenBank/DDBJ databases">
        <title>Genome analysis of coral dinoflagellate symbionts highlights evolutionary adaptations to a symbiotic lifestyle.</title>
        <authorList>
            <person name="Aranda M."/>
            <person name="Li Y."/>
            <person name="Liew Y.J."/>
            <person name="Baumgarten S."/>
            <person name="Simakov O."/>
            <person name="Wilson M."/>
            <person name="Piel J."/>
            <person name="Ashoor H."/>
            <person name="Bougouffa S."/>
            <person name="Bajic V.B."/>
            <person name="Ryu T."/>
            <person name="Ravasi T."/>
            <person name="Bayer T."/>
            <person name="Micklem G."/>
            <person name="Kim H."/>
            <person name="Bhak J."/>
            <person name="Lajeunesse T.C."/>
            <person name="Voolstra C.R."/>
        </authorList>
    </citation>
    <scope>NUCLEOTIDE SEQUENCE [LARGE SCALE GENOMIC DNA]</scope>
    <source>
        <strain evidence="3 4">CCMP2467</strain>
    </source>
</reference>
<feature type="compositionally biased region" description="Basic and acidic residues" evidence="1">
    <location>
        <begin position="378"/>
        <end position="388"/>
    </location>
</feature>
<comment type="caution">
    <text evidence="3">The sequence shown here is derived from an EMBL/GenBank/DDBJ whole genome shotgun (WGS) entry which is preliminary data.</text>
</comment>
<proteinExistence type="predicted"/>
<name>A0A1Q9DGR4_SYMMI</name>
<dbReference type="Gene3D" id="2.30.29.210">
    <property type="entry name" value="FACT complex subunit Spt16p/Cdc68p"/>
    <property type="match status" value="1"/>
</dbReference>
<dbReference type="PROSITE" id="PS50097">
    <property type="entry name" value="BTB"/>
    <property type="match status" value="1"/>
</dbReference>